<feature type="active site" evidence="3">
    <location>
        <position position="137"/>
    </location>
</feature>
<gene>
    <name evidence="5" type="ORF">Tbon_06875</name>
</gene>
<evidence type="ECO:0000313" key="5">
    <source>
        <dbReference type="EMBL" id="QFG04331.1"/>
    </source>
</evidence>
<evidence type="ECO:0000256" key="2">
    <source>
        <dbReference type="ARBA" id="ARBA00022801"/>
    </source>
</evidence>
<accession>A0ABX6C575</accession>
<dbReference type="InterPro" id="IPR013094">
    <property type="entry name" value="AB_hydrolase_3"/>
</dbReference>
<protein>
    <submittedName>
        <fullName evidence="5">Alpha/beta hydrolase</fullName>
    </submittedName>
</protein>
<dbReference type="InterPro" id="IPR050300">
    <property type="entry name" value="GDXG_lipolytic_enzyme"/>
</dbReference>
<dbReference type="Gene3D" id="3.40.50.1820">
    <property type="entry name" value="alpha/beta hydrolase"/>
    <property type="match status" value="1"/>
</dbReference>
<reference evidence="5 6" key="1">
    <citation type="submission" date="2019-10" db="EMBL/GenBank/DDBJ databases">
        <title>Thermopilla bonchosmolovskayae gen. nov., sp. nov., a moderately thermophilic Chloroflexi bacterium from a Chukotka hot spring (Arctic, Russia), representing a novel classis Thermopillaia, which include previously uncultivated lineage OLB14.</title>
        <authorList>
            <person name="Kochetkova T.V."/>
            <person name="Zayulina K.S."/>
            <person name="Zhigarkov V.S."/>
            <person name="Minaev N.V."/>
            <person name="Novikov A."/>
            <person name="Toshchakov S.V."/>
            <person name="Elcheninov A.G."/>
            <person name="Kublanov I.V."/>
        </authorList>
    </citation>
    <scope>NUCLEOTIDE SEQUENCE [LARGE SCALE GENOMIC DNA]</scope>
    <source>
        <strain evidence="5 6">3753O</strain>
    </source>
</reference>
<proteinExistence type="inferred from homology"/>
<dbReference type="PANTHER" id="PTHR48081">
    <property type="entry name" value="AB HYDROLASE SUPERFAMILY PROTEIN C4A8.06C"/>
    <property type="match status" value="1"/>
</dbReference>
<keyword evidence="2 5" id="KW-0378">Hydrolase</keyword>
<evidence type="ECO:0000259" key="4">
    <source>
        <dbReference type="Pfam" id="PF07859"/>
    </source>
</evidence>
<dbReference type="InterPro" id="IPR002168">
    <property type="entry name" value="Lipase_GDXG_HIS_AS"/>
</dbReference>
<dbReference type="Proteomes" id="UP000326331">
    <property type="component" value="Chromosome"/>
</dbReference>
<dbReference type="PANTHER" id="PTHR48081:SF30">
    <property type="entry name" value="ACETYL-HYDROLASE LIPR-RELATED"/>
    <property type="match status" value="1"/>
</dbReference>
<dbReference type="EMBL" id="CP042829">
    <property type="protein sequence ID" value="QFG04331.1"/>
    <property type="molecule type" value="Genomic_DNA"/>
</dbReference>
<dbReference type="PROSITE" id="PS01174">
    <property type="entry name" value="LIPASE_GDXG_SER"/>
    <property type="match status" value="1"/>
</dbReference>
<dbReference type="SUPFAM" id="SSF53474">
    <property type="entry name" value="alpha/beta-Hydrolases"/>
    <property type="match status" value="1"/>
</dbReference>
<organism evidence="5 6">
    <name type="scientific">Tepidiforma bonchosmolovskayae</name>
    <dbReference type="NCBI Taxonomy" id="2601677"/>
    <lineage>
        <taxon>Bacteria</taxon>
        <taxon>Bacillati</taxon>
        <taxon>Chloroflexota</taxon>
        <taxon>Tepidiformia</taxon>
        <taxon>Tepidiformales</taxon>
        <taxon>Tepidiformaceae</taxon>
        <taxon>Tepidiforma</taxon>
    </lineage>
</organism>
<evidence type="ECO:0000256" key="1">
    <source>
        <dbReference type="ARBA" id="ARBA00010515"/>
    </source>
</evidence>
<dbReference type="Pfam" id="PF07859">
    <property type="entry name" value="Abhydrolase_3"/>
    <property type="match status" value="1"/>
</dbReference>
<feature type="domain" description="Alpha/beta hydrolase fold-3" evidence="4">
    <location>
        <begin position="63"/>
        <end position="264"/>
    </location>
</feature>
<dbReference type="GO" id="GO:0016787">
    <property type="term" value="F:hydrolase activity"/>
    <property type="evidence" value="ECO:0007669"/>
    <property type="project" value="UniProtKB-KW"/>
</dbReference>
<keyword evidence="6" id="KW-1185">Reference proteome</keyword>
<comment type="similarity">
    <text evidence="1">Belongs to the 'GDXG' lipolytic enzyme family.</text>
</comment>
<dbReference type="InterPro" id="IPR033140">
    <property type="entry name" value="Lipase_GDXG_put_SER_AS"/>
</dbReference>
<dbReference type="InterPro" id="IPR029058">
    <property type="entry name" value="AB_hydrolase_fold"/>
</dbReference>
<sequence>MAAMFRAAPPPLESPSVEQLRANMDAMAALGGPEPGTALEPVEAGGVPAEWIIAPGAARDRAILYLHGGGYAIGSIATHRGVVSRLSAASGAAGLALDYRLAPEHPFPAAVEDALAAYRWLLAQGIAPGRIAIAGDSAGGGLTVAALVALRDAGDPLPACAVTFSPWADLALEGASMDERDALDPMVHRPGLQQMADWYLAGQDPRHPLASPIHADLAGLPPLLVQVGTAETLYDDAVRLAVRAIEAGTAVTFEPWADLFHVFQLFAMLPEAQEAVRAAGAFIARYTAG</sequence>
<dbReference type="PROSITE" id="PS01173">
    <property type="entry name" value="LIPASE_GDXG_HIS"/>
    <property type="match status" value="1"/>
</dbReference>
<evidence type="ECO:0000256" key="3">
    <source>
        <dbReference type="PROSITE-ProRule" id="PRU10038"/>
    </source>
</evidence>
<evidence type="ECO:0000313" key="6">
    <source>
        <dbReference type="Proteomes" id="UP000326331"/>
    </source>
</evidence>
<name>A0ABX6C575_9CHLR</name>